<organism evidence="1 2">
    <name type="scientific">Polaribacter haliotis</name>
    <dbReference type="NCBI Taxonomy" id="1888915"/>
    <lineage>
        <taxon>Bacteria</taxon>
        <taxon>Pseudomonadati</taxon>
        <taxon>Bacteroidota</taxon>
        <taxon>Flavobacteriia</taxon>
        <taxon>Flavobacteriales</taxon>
        <taxon>Flavobacteriaceae</taxon>
    </lineage>
</organism>
<evidence type="ECO:0000313" key="1">
    <source>
        <dbReference type="EMBL" id="QOD60636.1"/>
    </source>
</evidence>
<dbReference type="AlphaFoldDB" id="A0A7L8AF46"/>
<protein>
    <submittedName>
        <fullName evidence="1">Uncharacterized protein</fullName>
    </submittedName>
</protein>
<dbReference type="Proteomes" id="UP000516764">
    <property type="component" value="Chromosome"/>
</dbReference>
<accession>A0A7L8AF46</accession>
<name>A0A7L8AF46_9FLAO</name>
<reference evidence="1 2" key="1">
    <citation type="journal article" date="2016" name="Int. J. Syst. Evol. Microbiol.">
        <title>Polaribacter haliotis sp. nov., isolated from the gut of abalone Haliotis discus hannai.</title>
        <authorList>
            <person name="Kim Y.O."/>
            <person name="Park I.S."/>
            <person name="Park S."/>
            <person name="Nam B.H."/>
            <person name="Park J.M."/>
            <person name="Kim D.G."/>
            <person name="Yoon J.H."/>
        </authorList>
    </citation>
    <scope>NUCLEOTIDE SEQUENCE [LARGE SCALE GENOMIC DNA]</scope>
    <source>
        <strain evidence="1 2">KCTC 52418</strain>
    </source>
</reference>
<proteinExistence type="predicted"/>
<sequence length="156" mass="18455">MGTRHRQAVITKEGDLKIQQYGQWDGYPDGQGKDILNYLRNGDLDRYQENLNKIPLINDEQIDEVNKDSNWTKNYPYLSRDCGSNIHQMIEYGVVKFVQHTDLEECQKWCEGFYTIDFQKGVFITEYYDNTVEFDLKKLPTEEEYLKAFVTEDEDA</sequence>
<dbReference type="RefSeq" id="WP_088354314.1">
    <property type="nucleotide sequence ID" value="NZ_CP061813.1"/>
</dbReference>
<gene>
    <name evidence="1" type="ORF">H9I45_15050</name>
</gene>
<dbReference type="KEGG" id="phal:H9I45_15050"/>
<dbReference type="EMBL" id="CP061813">
    <property type="protein sequence ID" value="QOD60636.1"/>
    <property type="molecule type" value="Genomic_DNA"/>
</dbReference>
<evidence type="ECO:0000313" key="2">
    <source>
        <dbReference type="Proteomes" id="UP000516764"/>
    </source>
</evidence>
<keyword evidence="2" id="KW-1185">Reference proteome</keyword>
<dbReference type="OrthoDB" id="2084131at2"/>